<dbReference type="GO" id="GO:0043856">
    <property type="term" value="F:anti-sigma factor antagonist activity"/>
    <property type="evidence" value="ECO:0007669"/>
    <property type="project" value="InterPro"/>
</dbReference>
<evidence type="ECO:0000256" key="1">
    <source>
        <dbReference type="ARBA" id="ARBA00009013"/>
    </source>
</evidence>
<protein>
    <recommendedName>
        <fullName evidence="2">Anti-sigma factor antagonist</fullName>
    </recommendedName>
</protein>
<dbReference type="PANTHER" id="PTHR33495:SF14">
    <property type="entry name" value="ANTI-SIGMA FACTOR ANTAGONIST"/>
    <property type="match status" value="1"/>
</dbReference>
<dbReference type="Proteomes" id="UP000229740">
    <property type="component" value="Unassembled WGS sequence"/>
</dbReference>
<sequence>MTCHISTDHHVSLIELAGDIDGKTAGEIQERIFPDVETASKILVNMHEVEYMSSAGLRMLLLLYRQVRKKSGQIALVGLSEDIKDIMSVTGFLEYFRVCDTIEEGLALLEEGP</sequence>
<dbReference type="InterPro" id="IPR036513">
    <property type="entry name" value="STAS_dom_sf"/>
</dbReference>
<evidence type="ECO:0000313" key="5">
    <source>
        <dbReference type="Proteomes" id="UP000229740"/>
    </source>
</evidence>
<comment type="similarity">
    <text evidence="1 2">Belongs to the anti-sigma-factor antagonist family.</text>
</comment>
<accession>A0A2G6E2L2</accession>
<dbReference type="CDD" id="cd07043">
    <property type="entry name" value="STAS_anti-anti-sigma_factors"/>
    <property type="match status" value="1"/>
</dbReference>
<dbReference type="InterPro" id="IPR003658">
    <property type="entry name" value="Anti-sigma_ant"/>
</dbReference>
<dbReference type="Pfam" id="PF01740">
    <property type="entry name" value="STAS"/>
    <property type="match status" value="1"/>
</dbReference>
<organism evidence="4 5">
    <name type="scientific">candidate division KSB3 bacterium</name>
    <dbReference type="NCBI Taxonomy" id="2044937"/>
    <lineage>
        <taxon>Bacteria</taxon>
        <taxon>candidate division KSB3</taxon>
    </lineage>
</organism>
<dbReference type="Gene3D" id="3.30.750.24">
    <property type="entry name" value="STAS domain"/>
    <property type="match status" value="1"/>
</dbReference>
<evidence type="ECO:0000313" key="4">
    <source>
        <dbReference type="EMBL" id="PID56142.1"/>
    </source>
</evidence>
<comment type="caution">
    <text evidence="4">The sequence shown here is derived from an EMBL/GenBank/DDBJ whole genome shotgun (WGS) entry which is preliminary data.</text>
</comment>
<gene>
    <name evidence="4" type="ORF">CSB45_12825</name>
</gene>
<dbReference type="PANTHER" id="PTHR33495">
    <property type="entry name" value="ANTI-SIGMA FACTOR ANTAGONIST TM_1081-RELATED-RELATED"/>
    <property type="match status" value="1"/>
</dbReference>
<proteinExistence type="inferred from homology"/>
<dbReference type="SUPFAM" id="SSF52091">
    <property type="entry name" value="SpoIIaa-like"/>
    <property type="match status" value="1"/>
</dbReference>
<evidence type="ECO:0000256" key="2">
    <source>
        <dbReference type="RuleBase" id="RU003749"/>
    </source>
</evidence>
<dbReference type="EMBL" id="PDPS01000038">
    <property type="protein sequence ID" value="PID56142.1"/>
    <property type="molecule type" value="Genomic_DNA"/>
</dbReference>
<reference evidence="4 5" key="1">
    <citation type="submission" date="2017-10" db="EMBL/GenBank/DDBJ databases">
        <title>Novel microbial diversity and functional potential in the marine mammal oral microbiome.</title>
        <authorList>
            <person name="Dudek N.K."/>
            <person name="Sun C.L."/>
            <person name="Burstein D."/>
            <person name="Kantor R.S."/>
            <person name="Aliaga Goltsman D.S."/>
            <person name="Bik E.M."/>
            <person name="Thomas B.C."/>
            <person name="Banfield J.F."/>
            <person name="Relman D.A."/>
        </authorList>
    </citation>
    <scope>NUCLEOTIDE SEQUENCE [LARGE SCALE GENOMIC DNA]</scope>
    <source>
        <strain evidence="4">DOLZORAL124_49_17</strain>
    </source>
</reference>
<dbReference type="InterPro" id="IPR002645">
    <property type="entry name" value="STAS_dom"/>
</dbReference>
<evidence type="ECO:0000259" key="3">
    <source>
        <dbReference type="PROSITE" id="PS50801"/>
    </source>
</evidence>
<feature type="domain" description="STAS" evidence="3">
    <location>
        <begin position="1"/>
        <end position="109"/>
    </location>
</feature>
<dbReference type="NCBIfam" id="TIGR00377">
    <property type="entry name" value="ant_ant_sig"/>
    <property type="match status" value="1"/>
</dbReference>
<dbReference type="AlphaFoldDB" id="A0A2G6E2L2"/>
<dbReference type="PROSITE" id="PS50801">
    <property type="entry name" value="STAS"/>
    <property type="match status" value="1"/>
</dbReference>
<name>A0A2G6E2L2_9BACT</name>